<keyword evidence="3" id="KW-1185">Reference proteome</keyword>
<sequence length="132" mass="15117">MDSNRTALQIFLRQKVPIKADEKDIDGNRPFSIAKEKRDYVMVVLLESYFERTCNKNKAYANTANAILVGAALLATVTFTACPFIFYIEFMLNGWCGKVTDNIKEPLVDTKLVKNARHWLNDRYECDSLVDT</sequence>
<reference evidence="2" key="1">
    <citation type="submission" date="2024-02" db="EMBL/GenBank/DDBJ databases">
        <authorList>
            <consortium name="ELIXIR-Norway"/>
            <consortium name="Elixir Norway"/>
        </authorList>
    </citation>
    <scope>NUCLEOTIDE SEQUENCE</scope>
</reference>
<evidence type="ECO:0000313" key="2">
    <source>
        <dbReference type="EMBL" id="CAK9211562.1"/>
    </source>
</evidence>
<evidence type="ECO:0000313" key="3">
    <source>
        <dbReference type="Proteomes" id="UP001497512"/>
    </source>
</evidence>
<name>A0ABP0U2Z8_9BRYO</name>
<dbReference type="EMBL" id="OZ019910">
    <property type="protein sequence ID" value="CAK9211562.1"/>
    <property type="molecule type" value="Genomic_DNA"/>
</dbReference>
<feature type="transmembrane region" description="Helical" evidence="1">
    <location>
        <begin position="66"/>
        <end position="88"/>
    </location>
</feature>
<protein>
    <submittedName>
        <fullName evidence="2">Uncharacterized protein</fullName>
    </submittedName>
</protein>
<accession>A0ABP0U2Z8</accession>
<keyword evidence="1" id="KW-0472">Membrane</keyword>
<keyword evidence="1" id="KW-1133">Transmembrane helix</keyword>
<organism evidence="2 3">
    <name type="scientific">Sphagnum troendelagicum</name>
    <dbReference type="NCBI Taxonomy" id="128251"/>
    <lineage>
        <taxon>Eukaryota</taxon>
        <taxon>Viridiplantae</taxon>
        <taxon>Streptophyta</taxon>
        <taxon>Embryophyta</taxon>
        <taxon>Bryophyta</taxon>
        <taxon>Sphagnophytina</taxon>
        <taxon>Sphagnopsida</taxon>
        <taxon>Sphagnales</taxon>
        <taxon>Sphagnaceae</taxon>
        <taxon>Sphagnum</taxon>
    </lineage>
</organism>
<evidence type="ECO:0000256" key="1">
    <source>
        <dbReference type="SAM" id="Phobius"/>
    </source>
</evidence>
<gene>
    <name evidence="2" type="ORF">CSSPTR1EN2_LOCUS10792</name>
</gene>
<dbReference type="Proteomes" id="UP001497512">
    <property type="component" value="Chromosome 18"/>
</dbReference>
<proteinExistence type="predicted"/>
<keyword evidence="1" id="KW-0812">Transmembrane</keyword>